<dbReference type="EMBL" id="NBYY01000031">
    <property type="protein sequence ID" value="PCS21699.1"/>
    <property type="molecule type" value="Genomic_DNA"/>
</dbReference>
<dbReference type="GO" id="GO:0004803">
    <property type="term" value="F:transposase activity"/>
    <property type="evidence" value="ECO:0007669"/>
    <property type="project" value="InterPro"/>
</dbReference>
<name>A0A2A5T0J6_9GAMM</name>
<accession>A0A2A5T0J6</accession>
<gene>
    <name evidence="2" type="ORF">BTN49_2711</name>
</gene>
<feature type="domain" description="Transposase IS4-like" evidence="1">
    <location>
        <begin position="5"/>
        <end position="80"/>
    </location>
</feature>
<protein>
    <submittedName>
        <fullName evidence="2">Mobile element protein</fullName>
    </submittedName>
</protein>
<dbReference type="GO" id="GO:0003677">
    <property type="term" value="F:DNA binding"/>
    <property type="evidence" value="ECO:0007669"/>
    <property type="project" value="InterPro"/>
</dbReference>
<keyword evidence="3" id="KW-1185">Reference proteome</keyword>
<dbReference type="InterPro" id="IPR002559">
    <property type="entry name" value="Transposase_11"/>
</dbReference>
<sequence>MAAKVSLVSVGDNAVLPTFINLLRRRIQQVSADGVYDTKAGHHVLKNKVITPTIPPRSNTEYWEKRHPRNEAIKALKEDKLAE</sequence>
<evidence type="ECO:0000313" key="2">
    <source>
        <dbReference type="EMBL" id="PCS21699.1"/>
    </source>
</evidence>
<evidence type="ECO:0000259" key="1">
    <source>
        <dbReference type="Pfam" id="PF01609"/>
    </source>
</evidence>
<organism evidence="2 3">
    <name type="scientific">Candidatus Enterovibrio escicola</name>
    <dbReference type="NCBI Taxonomy" id="1927127"/>
    <lineage>
        <taxon>Bacteria</taxon>
        <taxon>Pseudomonadati</taxon>
        <taxon>Pseudomonadota</taxon>
        <taxon>Gammaproteobacteria</taxon>
        <taxon>Vibrionales</taxon>
        <taxon>Vibrionaceae</taxon>
        <taxon>Enterovibrio</taxon>
    </lineage>
</organism>
<evidence type="ECO:0000313" key="3">
    <source>
        <dbReference type="Proteomes" id="UP000219020"/>
    </source>
</evidence>
<reference evidence="3" key="1">
    <citation type="submission" date="2017-04" db="EMBL/GenBank/DDBJ databases">
        <title>Genome evolution of the luminous symbionts of deep sea anglerfish.</title>
        <authorList>
            <person name="Hendry T.A."/>
        </authorList>
    </citation>
    <scope>NUCLEOTIDE SEQUENCE [LARGE SCALE GENOMIC DNA]</scope>
</reference>
<comment type="caution">
    <text evidence="2">The sequence shown here is derived from an EMBL/GenBank/DDBJ whole genome shotgun (WGS) entry which is preliminary data.</text>
</comment>
<dbReference type="AlphaFoldDB" id="A0A2A5T0J6"/>
<dbReference type="Proteomes" id="UP000219020">
    <property type="component" value="Unassembled WGS sequence"/>
</dbReference>
<dbReference type="GO" id="GO:0006313">
    <property type="term" value="P:DNA transposition"/>
    <property type="evidence" value="ECO:0007669"/>
    <property type="project" value="InterPro"/>
</dbReference>
<proteinExistence type="predicted"/>
<dbReference type="Pfam" id="PF01609">
    <property type="entry name" value="DDE_Tnp_1"/>
    <property type="match status" value="1"/>
</dbReference>